<dbReference type="AlphaFoldDB" id="A0A8E2EVX5"/>
<sequence>MTLMTLVMLVMLVMLAMLVTLVDAEGEGRRGRFAGDICGRHLLSSAFLMLLDTQVHSASGARTIFYHSFDRPGGNRRRILPCYCCATEDAPCDAAAAASAASASAASAPAPAPAPASASVATVHCCSCCSTACSMLLLLLDLAAACVRPPNKDNNALWLRLGFEVWLFAVAAFSSMRSHQTPSDAIRPPHQTPHQPISLNTIGSELTAVCDVDGPLFGRASKSPQPCSGFQRSTATKSARLSECLF</sequence>
<keyword evidence="1" id="KW-0732">Signal</keyword>
<organism evidence="2 3">
    <name type="scientific">Glonium stellatum</name>
    <dbReference type="NCBI Taxonomy" id="574774"/>
    <lineage>
        <taxon>Eukaryota</taxon>
        <taxon>Fungi</taxon>
        <taxon>Dikarya</taxon>
        <taxon>Ascomycota</taxon>
        <taxon>Pezizomycotina</taxon>
        <taxon>Dothideomycetes</taxon>
        <taxon>Pleosporomycetidae</taxon>
        <taxon>Gloniales</taxon>
        <taxon>Gloniaceae</taxon>
        <taxon>Glonium</taxon>
    </lineage>
</organism>
<feature type="chain" id="PRO_5034471624" description="Secreted protein" evidence="1">
    <location>
        <begin position="25"/>
        <end position="246"/>
    </location>
</feature>
<keyword evidence="3" id="KW-1185">Reference proteome</keyword>
<evidence type="ECO:0008006" key="4">
    <source>
        <dbReference type="Google" id="ProtNLM"/>
    </source>
</evidence>
<dbReference type="EMBL" id="KV750323">
    <property type="protein sequence ID" value="OCL05308.1"/>
    <property type="molecule type" value="Genomic_DNA"/>
</dbReference>
<protein>
    <recommendedName>
        <fullName evidence="4">Secreted protein</fullName>
    </recommendedName>
</protein>
<evidence type="ECO:0000256" key="1">
    <source>
        <dbReference type="SAM" id="SignalP"/>
    </source>
</evidence>
<reference evidence="2 3" key="1">
    <citation type="journal article" date="2016" name="Nat. Commun.">
        <title>Ectomycorrhizal ecology is imprinted in the genome of the dominant symbiotic fungus Cenococcum geophilum.</title>
        <authorList>
            <consortium name="DOE Joint Genome Institute"/>
            <person name="Peter M."/>
            <person name="Kohler A."/>
            <person name="Ohm R.A."/>
            <person name="Kuo A."/>
            <person name="Krutzmann J."/>
            <person name="Morin E."/>
            <person name="Arend M."/>
            <person name="Barry K.W."/>
            <person name="Binder M."/>
            <person name="Choi C."/>
            <person name="Clum A."/>
            <person name="Copeland A."/>
            <person name="Grisel N."/>
            <person name="Haridas S."/>
            <person name="Kipfer T."/>
            <person name="LaButti K."/>
            <person name="Lindquist E."/>
            <person name="Lipzen A."/>
            <person name="Maire R."/>
            <person name="Meier B."/>
            <person name="Mihaltcheva S."/>
            <person name="Molinier V."/>
            <person name="Murat C."/>
            <person name="Poggeler S."/>
            <person name="Quandt C.A."/>
            <person name="Sperisen C."/>
            <person name="Tritt A."/>
            <person name="Tisserant E."/>
            <person name="Crous P.W."/>
            <person name="Henrissat B."/>
            <person name="Nehls U."/>
            <person name="Egli S."/>
            <person name="Spatafora J.W."/>
            <person name="Grigoriev I.V."/>
            <person name="Martin F.M."/>
        </authorList>
    </citation>
    <scope>NUCLEOTIDE SEQUENCE [LARGE SCALE GENOMIC DNA]</scope>
    <source>
        <strain evidence="2 3">CBS 207.34</strain>
    </source>
</reference>
<accession>A0A8E2EVX5</accession>
<name>A0A8E2EVX5_9PEZI</name>
<dbReference type="Proteomes" id="UP000250140">
    <property type="component" value="Unassembled WGS sequence"/>
</dbReference>
<gene>
    <name evidence="2" type="ORF">AOQ84DRAFT_441548</name>
</gene>
<evidence type="ECO:0000313" key="2">
    <source>
        <dbReference type="EMBL" id="OCL05308.1"/>
    </source>
</evidence>
<evidence type="ECO:0000313" key="3">
    <source>
        <dbReference type="Proteomes" id="UP000250140"/>
    </source>
</evidence>
<proteinExistence type="predicted"/>
<feature type="signal peptide" evidence="1">
    <location>
        <begin position="1"/>
        <end position="24"/>
    </location>
</feature>